<reference evidence="2" key="1">
    <citation type="journal article" date="2017" name="Nat. Commun.">
        <title>The North American bullfrog draft genome provides insight into hormonal regulation of long noncoding RNA.</title>
        <authorList>
            <person name="Hammond S.A."/>
            <person name="Warren R.L."/>
            <person name="Vandervalk B.P."/>
            <person name="Kucuk E."/>
            <person name="Khan H."/>
            <person name="Gibb E.A."/>
            <person name="Pandoh P."/>
            <person name="Kirk H."/>
            <person name="Zhao Y."/>
            <person name="Jones M."/>
            <person name="Mungall A.J."/>
            <person name="Coope R."/>
            <person name="Pleasance S."/>
            <person name="Moore R.A."/>
            <person name="Holt R.A."/>
            <person name="Round J.M."/>
            <person name="Ohora S."/>
            <person name="Walle B.V."/>
            <person name="Veldhoen N."/>
            <person name="Helbing C.C."/>
            <person name="Birol I."/>
        </authorList>
    </citation>
    <scope>NUCLEOTIDE SEQUENCE [LARGE SCALE GENOMIC DNA]</scope>
</reference>
<dbReference type="AlphaFoldDB" id="A0A2G9SH74"/>
<organism evidence="1 2">
    <name type="scientific">Aquarana catesbeiana</name>
    <name type="common">American bullfrog</name>
    <name type="synonym">Rana catesbeiana</name>
    <dbReference type="NCBI Taxonomy" id="8400"/>
    <lineage>
        <taxon>Eukaryota</taxon>
        <taxon>Metazoa</taxon>
        <taxon>Chordata</taxon>
        <taxon>Craniata</taxon>
        <taxon>Vertebrata</taxon>
        <taxon>Euteleostomi</taxon>
        <taxon>Amphibia</taxon>
        <taxon>Batrachia</taxon>
        <taxon>Anura</taxon>
        <taxon>Neobatrachia</taxon>
        <taxon>Ranoidea</taxon>
        <taxon>Ranidae</taxon>
        <taxon>Aquarana</taxon>
    </lineage>
</organism>
<protein>
    <submittedName>
        <fullName evidence="1">Uncharacterized protein</fullName>
    </submittedName>
</protein>
<name>A0A2G9SH74_AQUCT</name>
<accession>A0A2G9SH74</accession>
<keyword evidence="2" id="KW-1185">Reference proteome</keyword>
<evidence type="ECO:0000313" key="1">
    <source>
        <dbReference type="EMBL" id="PIO39490.1"/>
    </source>
</evidence>
<proteinExistence type="predicted"/>
<dbReference type="Proteomes" id="UP000228934">
    <property type="component" value="Unassembled WGS sequence"/>
</dbReference>
<gene>
    <name evidence="1" type="ORF">AB205_0158950</name>
</gene>
<evidence type="ECO:0000313" key="2">
    <source>
        <dbReference type="Proteomes" id="UP000228934"/>
    </source>
</evidence>
<sequence length="76" mass="8774">MLHLSVSWVQGARNGPSSFCLKLKAFCTRIYRQFETLFFKSSFQADAPEKFGQRDLALLNYETNLLSRMFLFGSGR</sequence>
<dbReference type="EMBL" id="KV925018">
    <property type="protein sequence ID" value="PIO39490.1"/>
    <property type="molecule type" value="Genomic_DNA"/>
</dbReference>